<keyword evidence="1" id="KW-0472">Membrane</keyword>
<keyword evidence="1" id="KW-1133">Transmembrane helix</keyword>
<organism evidence="3 4">
    <name type="scientific">Sphingomonas immobilis</name>
    <dbReference type="NCBI Taxonomy" id="3063997"/>
    <lineage>
        <taxon>Bacteria</taxon>
        <taxon>Pseudomonadati</taxon>
        <taxon>Pseudomonadota</taxon>
        <taxon>Alphaproteobacteria</taxon>
        <taxon>Sphingomonadales</taxon>
        <taxon>Sphingomonadaceae</taxon>
        <taxon>Sphingomonas</taxon>
    </lineage>
</organism>
<dbReference type="InterPro" id="IPR036388">
    <property type="entry name" value="WH-like_DNA-bd_sf"/>
</dbReference>
<dbReference type="InterPro" id="IPR016032">
    <property type="entry name" value="Sig_transdc_resp-reg_C-effctor"/>
</dbReference>
<dbReference type="InterPro" id="IPR000792">
    <property type="entry name" value="Tscrpt_reg_LuxR_C"/>
</dbReference>
<feature type="transmembrane region" description="Helical" evidence="1">
    <location>
        <begin position="138"/>
        <end position="160"/>
    </location>
</feature>
<dbReference type="SMART" id="SM00421">
    <property type="entry name" value="HTH_LUXR"/>
    <property type="match status" value="1"/>
</dbReference>
<proteinExistence type="predicted"/>
<accession>A0ABT9A196</accession>
<dbReference type="RefSeq" id="WP_304562055.1">
    <property type="nucleotide sequence ID" value="NZ_JAUQSZ010000010.1"/>
</dbReference>
<sequence length="168" mass="17939">MTTAPQIDSLTERQRECLRGVLALESAKETAKRLGLSEYTVKEHLGEARNRLGCATSAEAARAFARFDRTPGAKEGMLQEGTTIAIDLARSEPGRAAGTTAPSLREEYPPFGLDIASAAGSDRTETGSRLAGFSTKGLVFWTILLAVLVVFAIIAAPAMLKSVEDLLR</sequence>
<dbReference type="Gene3D" id="1.10.10.10">
    <property type="entry name" value="Winged helix-like DNA-binding domain superfamily/Winged helix DNA-binding domain"/>
    <property type="match status" value="1"/>
</dbReference>
<comment type="caution">
    <text evidence="3">The sequence shown here is derived from an EMBL/GenBank/DDBJ whole genome shotgun (WGS) entry which is preliminary data.</text>
</comment>
<reference evidence="3" key="1">
    <citation type="submission" date="2023-07" db="EMBL/GenBank/DDBJ databases">
        <authorList>
            <person name="Kim M.K."/>
        </authorList>
    </citation>
    <scope>NUCLEOTIDE SEQUENCE</scope>
    <source>
        <strain evidence="3">CA1-15</strain>
    </source>
</reference>
<evidence type="ECO:0000313" key="4">
    <source>
        <dbReference type="Proteomes" id="UP001176468"/>
    </source>
</evidence>
<feature type="domain" description="HTH luxR-type" evidence="2">
    <location>
        <begin position="3"/>
        <end position="68"/>
    </location>
</feature>
<gene>
    <name evidence="3" type="ORF">Q5H94_14805</name>
</gene>
<evidence type="ECO:0000256" key="1">
    <source>
        <dbReference type="SAM" id="Phobius"/>
    </source>
</evidence>
<keyword evidence="1" id="KW-0812">Transmembrane</keyword>
<dbReference type="Pfam" id="PF00196">
    <property type="entry name" value="GerE"/>
    <property type="match status" value="1"/>
</dbReference>
<keyword evidence="4" id="KW-1185">Reference proteome</keyword>
<dbReference type="PROSITE" id="PS50043">
    <property type="entry name" value="HTH_LUXR_2"/>
    <property type="match status" value="1"/>
</dbReference>
<protein>
    <submittedName>
        <fullName evidence="3">Helix-turn-helix transcriptional regulator</fullName>
    </submittedName>
</protein>
<dbReference type="EMBL" id="JAUQSZ010000010">
    <property type="protein sequence ID" value="MDO7843601.1"/>
    <property type="molecule type" value="Genomic_DNA"/>
</dbReference>
<dbReference type="Proteomes" id="UP001176468">
    <property type="component" value="Unassembled WGS sequence"/>
</dbReference>
<dbReference type="SUPFAM" id="SSF46894">
    <property type="entry name" value="C-terminal effector domain of the bipartite response regulators"/>
    <property type="match status" value="1"/>
</dbReference>
<evidence type="ECO:0000259" key="2">
    <source>
        <dbReference type="PROSITE" id="PS50043"/>
    </source>
</evidence>
<evidence type="ECO:0000313" key="3">
    <source>
        <dbReference type="EMBL" id="MDO7843601.1"/>
    </source>
</evidence>
<name>A0ABT9A196_9SPHN</name>